<dbReference type="PROSITE" id="PS50928">
    <property type="entry name" value="ABC_TM1"/>
    <property type="match status" value="1"/>
</dbReference>
<feature type="transmembrane region" description="Helical" evidence="7">
    <location>
        <begin position="286"/>
        <end position="312"/>
    </location>
</feature>
<dbReference type="Pfam" id="PF19300">
    <property type="entry name" value="BPD_transp_1_N"/>
    <property type="match status" value="1"/>
</dbReference>
<dbReference type="GO" id="GO:0055085">
    <property type="term" value="P:transmembrane transport"/>
    <property type="evidence" value="ECO:0007669"/>
    <property type="project" value="InterPro"/>
</dbReference>
<dbReference type="Proteomes" id="UP000178622">
    <property type="component" value="Unassembled WGS sequence"/>
</dbReference>
<evidence type="ECO:0000256" key="6">
    <source>
        <dbReference type="ARBA" id="ARBA00023136"/>
    </source>
</evidence>
<dbReference type="Pfam" id="PF00528">
    <property type="entry name" value="BPD_transp_1"/>
    <property type="match status" value="1"/>
</dbReference>
<dbReference type="STRING" id="1859473.BG261_03995"/>
<dbReference type="OrthoDB" id="9773683at2"/>
<keyword evidence="3" id="KW-1003">Cell membrane</keyword>
<gene>
    <name evidence="9" type="ORF">BG261_03995</name>
</gene>
<dbReference type="InterPro" id="IPR045621">
    <property type="entry name" value="BPD_transp_1_N"/>
</dbReference>
<feature type="transmembrane region" description="Helical" evidence="7">
    <location>
        <begin position="142"/>
        <end position="163"/>
    </location>
</feature>
<feature type="domain" description="ABC transmembrane type-1" evidence="8">
    <location>
        <begin position="95"/>
        <end position="305"/>
    </location>
</feature>
<dbReference type="PANTHER" id="PTHR30465">
    <property type="entry name" value="INNER MEMBRANE ABC TRANSPORTER"/>
    <property type="match status" value="1"/>
</dbReference>
<dbReference type="RefSeq" id="WP_070792299.1">
    <property type="nucleotide sequence ID" value="NZ_MKIR01000020.1"/>
</dbReference>
<evidence type="ECO:0000256" key="5">
    <source>
        <dbReference type="ARBA" id="ARBA00022989"/>
    </source>
</evidence>
<comment type="similarity">
    <text evidence="7">Belongs to the binding-protein-dependent transport system permease family.</text>
</comment>
<evidence type="ECO:0000256" key="4">
    <source>
        <dbReference type="ARBA" id="ARBA00022692"/>
    </source>
</evidence>
<dbReference type="AlphaFoldDB" id="A0A1E8GLX9"/>
<evidence type="ECO:0000259" key="8">
    <source>
        <dbReference type="PROSITE" id="PS50928"/>
    </source>
</evidence>
<accession>A0A1E8GLX9</accession>
<evidence type="ECO:0000313" key="9">
    <source>
        <dbReference type="EMBL" id="OFI49240.1"/>
    </source>
</evidence>
<dbReference type="SUPFAM" id="SSF161098">
    <property type="entry name" value="MetI-like"/>
    <property type="match status" value="1"/>
</dbReference>
<keyword evidence="2 7" id="KW-0813">Transport</keyword>
<feature type="transmembrane region" description="Helical" evidence="7">
    <location>
        <begin position="99"/>
        <end position="121"/>
    </location>
</feature>
<feature type="transmembrane region" description="Helical" evidence="7">
    <location>
        <begin position="241"/>
        <end position="266"/>
    </location>
</feature>
<comment type="caution">
    <text evidence="9">The sequence shown here is derived from an EMBL/GenBank/DDBJ whole genome shotgun (WGS) entry which is preliminary data.</text>
</comment>
<keyword evidence="6 7" id="KW-0472">Membrane</keyword>
<dbReference type="PANTHER" id="PTHR30465:SF0">
    <property type="entry name" value="OLIGOPEPTIDE TRANSPORT SYSTEM PERMEASE PROTEIN APPB"/>
    <property type="match status" value="1"/>
</dbReference>
<organism evidence="9 10">
    <name type="scientific">Floricoccus tropicus</name>
    <dbReference type="NCBI Taxonomy" id="1859473"/>
    <lineage>
        <taxon>Bacteria</taxon>
        <taxon>Bacillati</taxon>
        <taxon>Bacillota</taxon>
        <taxon>Bacilli</taxon>
        <taxon>Lactobacillales</taxon>
        <taxon>Streptococcaceae</taxon>
        <taxon>Floricoccus</taxon>
    </lineage>
</organism>
<sequence length="319" mass="35685">MWKTVLKRVLMMIPQMFLLSVIVFLLAKAMPGDPFSGLIAPGTDPAQIERLRELAGLNDPWWQQYLRWMGNALHGDFGVSFVLKQPVSRVMGDRIGNTLWLSLMTTIILYIVGIWMGMVAARNEGKWQDKLLLIYNSITYGIPAYIIYLFAIFIFGYTLRWFPTGGTVDVDASGFFGILLSKIHHMILPAVTMALLGTVTIFTYIRTGILDEQVQDYVRTARAKGVSENVIFRKHILRNALLPIAANLGFTITGLLSGAIFAETIFGYPGIGQLFTSSIVQRDYPMLTTLILFSGILALIGSLLSDIIMAWVDPRIRID</sequence>
<keyword evidence="4 7" id="KW-0812">Transmembrane</keyword>
<dbReference type="GO" id="GO:0005886">
    <property type="term" value="C:plasma membrane"/>
    <property type="evidence" value="ECO:0007669"/>
    <property type="project" value="UniProtKB-SubCell"/>
</dbReference>
<evidence type="ECO:0000256" key="1">
    <source>
        <dbReference type="ARBA" id="ARBA00004651"/>
    </source>
</evidence>
<evidence type="ECO:0000256" key="2">
    <source>
        <dbReference type="ARBA" id="ARBA00022448"/>
    </source>
</evidence>
<evidence type="ECO:0000256" key="3">
    <source>
        <dbReference type="ARBA" id="ARBA00022475"/>
    </source>
</evidence>
<dbReference type="CDD" id="cd06261">
    <property type="entry name" value="TM_PBP2"/>
    <property type="match status" value="1"/>
</dbReference>
<feature type="transmembrane region" description="Helical" evidence="7">
    <location>
        <begin position="183"/>
        <end position="205"/>
    </location>
</feature>
<proteinExistence type="inferred from homology"/>
<name>A0A1E8GLX9_9LACT</name>
<keyword evidence="5 7" id="KW-1133">Transmembrane helix</keyword>
<evidence type="ECO:0000256" key="7">
    <source>
        <dbReference type="RuleBase" id="RU363032"/>
    </source>
</evidence>
<reference evidence="10" key="1">
    <citation type="submission" date="2016-09" db="EMBL/GenBank/DDBJ databases">
        <title>Draft genome sequence of a novel species of the family Streptococcaceae isolated from flowers.</title>
        <authorList>
            <person name="Chuah L.-O."/>
            <person name="Yap K.-P."/>
            <person name="Thong K.L."/>
            <person name="Liong M.T."/>
            <person name="Ahmad R."/>
            <person name="Rusul G."/>
        </authorList>
    </citation>
    <scope>NUCLEOTIDE SEQUENCE [LARGE SCALE GENOMIC DNA]</scope>
    <source>
        <strain evidence="10">DF1</strain>
    </source>
</reference>
<protein>
    <submittedName>
        <fullName evidence="9">Peptide ABC transporter permease</fullName>
    </submittedName>
</protein>
<keyword evidence="10" id="KW-1185">Reference proteome</keyword>
<dbReference type="EMBL" id="MKIR01000020">
    <property type="protein sequence ID" value="OFI49240.1"/>
    <property type="molecule type" value="Genomic_DNA"/>
</dbReference>
<dbReference type="InterPro" id="IPR035906">
    <property type="entry name" value="MetI-like_sf"/>
</dbReference>
<dbReference type="InterPro" id="IPR000515">
    <property type="entry name" value="MetI-like"/>
</dbReference>
<evidence type="ECO:0000313" key="10">
    <source>
        <dbReference type="Proteomes" id="UP000178622"/>
    </source>
</evidence>
<dbReference type="Gene3D" id="1.10.3720.10">
    <property type="entry name" value="MetI-like"/>
    <property type="match status" value="1"/>
</dbReference>
<comment type="subcellular location">
    <subcellularLocation>
        <location evidence="1 7">Cell membrane</location>
        <topology evidence="1 7">Multi-pass membrane protein</topology>
    </subcellularLocation>
</comment>